<comment type="catalytic activity">
    <reaction evidence="6">
        <text>7,8-dihydroneopterin 3'-triphosphate + H2O = 6-carboxy-5,6,7,8-tetrahydropterin + triphosphate + acetaldehyde + 2 H(+)</text>
        <dbReference type="Rhea" id="RHEA:27966"/>
        <dbReference type="ChEBI" id="CHEBI:15343"/>
        <dbReference type="ChEBI" id="CHEBI:15377"/>
        <dbReference type="ChEBI" id="CHEBI:15378"/>
        <dbReference type="ChEBI" id="CHEBI:18036"/>
        <dbReference type="ChEBI" id="CHEBI:58462"/>
        <dbReference type="ChEBI" id="CHEBI:61032"/>
        <dbReference type="EC" id="4.1.2.50"/>
    </reaction>
</comment>
<evidence type="ECO:0000256" key="2">
    <source>
        <dbReference type="ARBA" id="ARBA00008900"/>
    </source>
</evidence>
<gene>
    <name evidence="7" type="ORF">FYJ68_02520</name>
</gene>
<dbReference type="InterPro" id="IPR007115">
    <property type="entry name" value="6-PTP_synth/QueD"/>
</dbReference>
<dbReference type="SUPFAM" id="SSF55620">
    <property type="entry name" value="Tetrahydrobiopterin biosynthesis enzymes-like"/>
    <property type="match status" value="1"/>
</dbReference>
<dbReference type="PANTHER" id="PTHR12589:SF8">
    <property type="entry name" value="6-CARBOXY-5,6,7,8-TETRAHYDROPTERIN SYNTHASE"/>
    <property type="match status" value="1"/>
</dbReference>
<dbReference type="GO" id="GO:0070497">
    <property type="term" value="F:6-carboxytetrahydropterin synthase activity"/>
    <property type="evidence" value="ECO:0007669"/>
    <property type="project" value="UniProtKB-EC"/>
</dbReference>
<name>A0A6N7XPR8_9ACTN</name>
<evidence type="ECO:0000256" key="3">
    <source>
        <dbReference type="ARBA" id="ARBA00012982"/>
    </source>
</evidence>
<dbReference type="UniPathway" id="UPA00391"/>
<comment type="caution">
    <text evidence="7">The sequence shown here is derived from an EMBL/GenBank/DDBJ whole genome shotgun (WGS) entry which is preliminary data.</text>
</comment>
<keyword evidence="8" id="KW-1185">Reference proteome</keyword>
<organism evidence="7 8">
    <name type="scientific">Olsenella porci</name>
    <dbReference type="NCBI Taxonomy" id="2652279"/>
    <lineage>
        <taxon>Bacteria</taxon>
        <taxon>Bacillati</taxon>
        <taxon>Actinomycetota</taxon>
        <taxon>Coriobacteriia</taxon>
        <taxon>Coriobacteriales</taxon>
        <taxon>Atopobiaceae</taxon>
        <taxon>Olsenella</taxon>
    </lineage>
</organism>
<proteinExistence type="inferred from homology"/>
<sequence>MGYGLKTEASFDGAHFLTDYYGKCENLHGHRWRVVAYLRQDGLRDEGTMRDMVLDFGVFKRAVREEVGALDHTFLVEEGSLKPGTLRALTEDEGFRLTMLPFRTTAENLARYFAERLLARDLPVSQVDVYETPLNCASYFVE</sequence>
<dbReference type="PANTHER" id="PTHR12589">
    <property type="entry name" value="PYRUVOYL TETRAHYDROBIOPTERIN SYNTHASE"/>
    <property type="match status" value="1"/>
</dbReference>
<dbReference type="Proteomes" id="UP000469325">
    <property type="component" value="Unassembled WGS sequence"/>
</dbReference>
<dbReference type="AlphaFoldDB" id="A0A6N7XPR8"/>
<protein>
    <recommendedName>
        <fullName evidence="4">6-carboxy-5,6,7,8-tetrahydropterin synthase</fullName>
        <ecNumber evidence="3">4.1.2.50</ecNumber>
    </recommendedName>
    <alternativeName>
        <fullName evidence="5">Queuosine biosynthesis protein QueD</fullName>
    </alternativeName>
</protein>
<evidence type="ECO:0000256" key="5">
    <source>
        <dbReference type="ARBA" id="ARBA00031449"/>
    </source>
</evidence>
<dbReference type="EC" id="4.1.2.50" evidence="3"/>
<comment type="similarity">
    <text evidence="2">Belongs to the PTPS family. QueD subfamily.</text>
</comment>
<comment type="pathway">
    <text evidence="1">Purine metabolism; 7-cyano-7-deazaguanine biosynthesis.</text>
</comment>
<evidence type="ECO:0000256" key="4">
    <source>
        <dbReference type="ARBA" id="ARBA00018141"/>
    </source>
</evidence>
<evidence type="ECO:0000313" key="7">
    <source>
        <dbReference type="EMBL" id="MST71986.1"/>
    </source>
</evidence>
<evidence type="ECO:0000256" key="6">
    <source>
        <dbReference type="ARBA" id="ARBA00048807"/>
    </source>
</evidence>
<dbReference type="InterPro" id="IPR038418">
    <property type="entry name" value="6-PTP_synth/QueD_sf"/>
</dbReference>
<reference evidence="7 8" key="1">
    <citation type="submission" date="2019-08" db="EMBL/GenBank/DDBJ databases">
        <title>In-depth cultivation of the pig gut microbiome towards novel bacterial diversity and tailored functional studies.</title>
        <authorList>
            <person name="Wylensek D."/>
            <person name="Hitch T.C.A."/>
            <person name="Clavel T."/>
        </authorList>
    </citation>
    <scope>NUCLEOTIDE SEQUENCE [LARGE SCALE GENOMIC DNA]</scope>
    <source>
        <strain evidence="7 8">CA-Schmier-601-WT-1</strain>
    </source>
</reference>
<dbReference type="RefSeq" id="WP_154433712.1">
    <property type="nucleotide sequence ID" value="NZ_VUNC01000001.1"/>
</dbReference>
<evidence type="ECO:0000313" key="8">
    <source>
        <dbReference type="Proteomes" id="UP000469325"/>
    </source>
</evidence>
<evidence type="ECO:0000256" key="1">
    <source>
        <dbReference type="ARBA" id="ARBA00005061"/>
    </source>
</evidence>
<dbReference type="Gene3D" id="3.30.479.10">
    <property type="entry name" value="6-pyruvoyl tetrahydropterin synthase/QueD"/>
    <property type="match status" value="1"/>
</dbReference>
<accession>A0A6N7XPR8</accession>
<dbReference type="Pfam" id="PF01242">
    <property type="entry name" value="PTPS"/>
    <property type="match status" value="1"/>
</dbReference>
<dbReference type="EMBL" id="VUNC01000001">
    <property type="protein sequence ID" value="MST71986.1"/>
    <property type="molecule type" value="Genomic_DNA"/>
</dbReference>